<dbReference type="InterPro" id="IPR045584">
    <property type="entry name" value="Pilin-like"/>
</dbReference>
<name>A0A370KAR6_9GAMM</name>
<evidence type="ECO:0000313" key="4">
    <source>
        <dbReference type="Proteomes" id="UP000254711"/>
    </source>
</evidence>
<dbReference type="SUPFAM" id="SSF54523">
    <property type="entry name" value="Pili subunits"/>
    <property type="match status" value="1"/>
</dbReference>
<dbReference type="AlphaFoldDB" id="A0A370KAR6"/>
<keyword evidence="2" id="KW-1133">Transmembrane helix</keyword>
<proteinExistence type="predicted"/>
<keyword evidence="2" id="KW-0472">Membrane</keyword>
<dbReference type="PANTHER" id="PTHR30093">
    <property type="entry name" value="GENERAL SECRETION PATHWAY PROTEIN G"/>
    <property type="match status" value="1"/>
</dbReference>
<dbReference type="Proteomes" id="UP000254711">
    <property type="component" value="Unassembled WGS sequence"/>
</dbReference>
<dbReference type="InterPro" id="IPR031982">
    <property type="entry name" value="PilE-like"/>
</dbReference>
<evidence type="ECO:0000313" key="3">
    <source>
        <dbReference type="EMBL" id="RDI99748.1"/>
    </source>
</evidence>
<dbReference type="PANTHER" id="PTHR30093:SF47">
    <property type="entry name" value="TYPE IV PILUS NON-CORE MINOR PILIN PILE"/>
    <property type="match status" value="1"/>
</dbReference>
<evidence type="ECO:0000256" key="2">
    <source>
        <dbReference type="SAM" id="Phobius"/>
    </source>
</evidence>
<feature type="transmembrane region" description="Helical" evidence="2">
    <location>
        <begin position="20"/>
        <end position="38"/>
    </location>
</feature>
<dbReference type="InterPro" id="IPR012902">
    <property type="entry name" value="N_methyl_site"/>
</dbReference>
<dbReference type="EMBL" id="QQSY01000001">
    <property type="protein sequence ID" value="RDI99748.1"/>
    <property type="molecule type" value="Genomic_DNA"/>
</dbReference>
<dbReference type="Pfam" id="PF16732">
    <property type="entry name" value="ComP_DUS"/>
    <property type="match status" value="1"/>
</dbReference>
<sequence length="150" mass="16136">MINDKERLMSRNLGFTLIELMIVVAIVAVLAAVAIPAYGRYAYRARRVDGQTLLLHIAQAQERYYAVSHHYGDLGDLGFGGAAAVTSKAGHYQAEVTLQDIHGVGQGYVATATPQGVQVKDACGALSMDNTGQRSPDASRESLNINGRCW</sequence>
<gene>
    <name evidence="3" type="ORF">DVT68_02590</name>
</gene>
<keyword evidence="4" id="KW-1185">Reference proteome</keyword>
<protein>
    <submittedName>
        <fullName evidence="3">Prepilin-type N-terminal cleavage/methylation domain-containing protein</fullName>
    </submittedName>
</protein>
<organism evidence="3 4">
    <name type="scientific">Dyella solisilvae</name>
    <dbReference type="NCBI Taxonomy" id="1920168"/>
    <lineage>
        <taxon>Bacteria</taxon>
        <taxon>Pseudomonadati</taxon>
        <taxon>Pseudomonadota</taxon>
        <taxon>Gammaproteobacteria</taxon>
        <taxon>Lysobacterales</taxon>
        <taxon>Rhodanobacteraceae</taxon>
        <taxon>Dyella</taxon>
    </lineage>
</organism>
<reference evidence="3 4" key="1">
    <citation type="submission" date="2018-07" db="EMBL/GenBank/DDBJ databases">
        <title>Dyella solisilvae sp. nov., isolated from the pine and broad-leaved mixed forest soil.</title>
        <authorList>
            <person name="Gao Z."/>
            <person name="Qiu L."/>
        </authorList>
    </citation>
    <scope>NUCLEOTIDE SEQUENCE [LARGE SCALE GENOMIC DNA]</scope>
    <source>
        <strain evidence="3 4">DHG54</strain>
    </source>
</reference>
<dbReference type="Pfam" id="PF07963">
    <property type="entry name" value="N_methyl"/>
    <property type="match status" value="1"/>
</dbReference>
<dbReference type="NCBIfam" id="TIGR02532">
    <property type="entry name" value="IV_pilin_GFxxxE"/>
    <property type="match status" value="1"/>
</dbReference>
<feature type="region of interest" description="Disordered" evidence="1">
    <location>
        <begin position="129"/>
        <end position="150"/>
    </location>
</feature>
<comment type="caution">
    <text evidence="3">The sequence shown here is derived from an EMBL/GenBank/DDBJ whole genome shotgun (WGS) entry which is preliminary data.</text>
</comment>
<dbReference type="Gene3D" id="3.30.700.10">
    <property type="entry name" value="Glycoprotein, Type 4 Pilin"/>
    <property type="match status" value="1"/>
</dbReference>
<accession>A0A370KAR6</accession>
<evidence type="ECO:0000256" key="1">
    <source>
        <dbReference type="SAM" id="MobiDB-lite"/>
    </source>
</evidence>
<dbReference type="GO" id="GO:0043683">
    <property type="term" value="P:type IV pilus assembly"/>
    <property type="evidence" value="ECO:0007669"/>
    <property type="project" value="InterPro"/>
</dbReference>
<keyword evidence="2" id="KW-0812">Transmembrane</keyword>